<dbReference type="GO" id="GO:0006529">
    <property type="term" value="P:asparagine biosynthetic process"/>
    <property type="evidence" value="ECO:0007669"/>
    <property type="project" value="UniProtKB-KW"/>
</dbReference>
<dbReference type="Proteomes" id="UP000756710">
    <property type="component" value="Unassembled WGS sequence"/>
</dbReference>
<dbReference type="EC" id="6.3.5.4" evidence="2"/>
<dbReference type="InterPro" id="IPR051786">
    <property type="entry name" value="ASN_synthetase/amidase"/>
</dbReference>
<keyword evidence="3" id="KW-0061">Asparagine biosynthesis</keyword>
<gene>
    <name evidence="7" type="ORF">J2Z30_008671</name>
    <name evidence="6" type="ORF">SIRAN57</name>
</gene>
<dbReference type="SUPFAM" id="SSF52402">
    <property type="entry name" value="Adenine nucleotide alpha hydrolases-like"/>
    <property type="match status" value="1"/>
</dbReference>
<dbReference type="RefSeq" id="WP_044582669.1">
    <property type="nucleotide sequence ID" value="NZ_CP136563.1"/>
</dbReference>
<dbReference type="AlphaFoldDB" id="A0A061A714"/>
<dbReference type="EMBL" id="JAGGLR010000032">
    <property type="protein sequence ID" value="MBP2067604.1"/>
    <property type="molecule type" value="Genomic_DNA"/>
</dbReference>
<evidence type="ECO:0000256" key="1">
    <source>
        <dbReference type="ARBA" id="ARBA00005187"/>
    </source>
</evidence>
<dbReference type="PANTHER" id="PTHR43284">
    <property type="entry name" value="ASPARAGINE SYNTHETASE (GLUTAMINE-HYDROLYZING)"/>
    <property type="match status" value="1"/>
</dbReference>
<name>A0A061A714_9ACTN</name>
<feature type="domain" description="Asparagine synthetase" evidence="5">
    <location>
        <begin position="206"/>
        <end position="568"/>
    </location>
</feature>
<dbReference type="Pfam" id="PF00733">
    <property type="entry name" value="Asn_synthase"/>
    <property type="match status" value="1"/>
</dbReference>
<sequence length="601" mass="65820">MEFVVLPDHPAADEVRARLPEQYRKNTLFHHSGRPWLVGNWSAGATVCVEAGLSKIVLFGAARTTEPELLVQLGKVRTARGLDRIVERTAGCFHLIASIDGFVRAQGSLSGARELFSTSFAGITVASNRVSALGELRRLTLAEEQLAMQLLAFTPPWPLSERSVWREVDSLPFAHYLSLRPDGTADPVRWWTPPAPELPVGVAAPELRKALAEAVAARAGASPAVGADLSGGMDSTSLCFLAAEQGGQLVTIRRQLMDPVNCDDSVAGRAAADLPGAEHIVLDKDTASPYYDSPDRDDLAMDEPPPFIAMTSHMEDVARIMASHGVTRHLQGHGSDELAATGTTYANAMAQRSLLGSLGMVRAMRARRRWSLATTLRVVRAFPSYGEWLRRSADELLCPPDIEAEVGWEPAPRLPPWVSREAAALVQDTMRRTAATDPQPMSSISTHHEILRCIRVNGWIVRFANTLGERFGVSFEAPFLDDRVVETALSVRLADRYVAGRHKPVLVAALRGTVPDYVLDRTTKSHFTMDTYAGRKQNLAKMREMCEESRLAELGLIGREGFRRVLSGIMPDPMHLGPLEKTMACEAWLRSLPAKADPQAH</sequence>
<dbReference type="HOGENOM" id="CLU_021410_0_0_11"/>
<proteinExistence type="predicted"/>
<dbReference type="PANTHER" id="PTHR43284:SF1">
    <property type="entry name" value="ASPARAGINE SYNTHETASE"/>
    <property type="match status" value="1"/>
</dbReference>
<keyword evidence="7" id="KW-0436">Ligase</keyword>
<dbReference type="InterPro" id="IPR001962">
    <property type="entry name" value="Asn_synthase"/>
</dbReference>
<dbReference type="GO" id="GO:0004066">
    <property type="term" value="F:asparagine synthase (glutamine-hydrolyzing) activity"/>
    <property type="evidence" value="ECO:0007669"/>
    <property type="project" value="UniProtKB-EC"/>
</dbReference>
<evidence type="ECO:0000259" key="5">
    <source>
        <dbReference type="Pfam" id="PF00733"/>
    </source>
</evidence>
<dbReference type="InterPro" id="IPR014729">
    <property type="entry name" value="Rossmann-like_a/b/a_fold"/>
</dbReference>
<reference evidence="7 8" key="2">
    <citation type="submission" date="2021-03" db="EMBL/GenBank/DDBJ databases">
        <title>Genomic Encyclopedia of Type Strains, Phase IV (KMG-IV): sequencing the most valuable type-strain genomes for metagenomic binning, comparative biology and taxonomic classification.</title>
        <authorList>
            <person name="Goeker M."/>
        </authorList>
    </citation>
    <scope>NUCLEOTIDE SEQUENCE [LARGE SCALE GENOMIC DNA]</scope>
    <source>
        <strain evidence="7 8">DSM 41954</strain>
    </source>
</reference>
<evidence type="ECO:0000313" key="7">
    <source>
        <dbReference type="EMBL" id="MBP2067604.1"/>
    </source>
</evidence>
<keyword evidence="3" id="KW-0028">Amino-acid biosynthesis</keyword>
<evidence type="ECO:0000256" key="2">
    <source>
        <dbReference type="ARBA" id="ARBA00012737"/>
    </source>
</evidence>
<evidence type="ECO:0000313" key="6">
    <source>
        <dbReference type="EMBL" id="CDR18159.1"/>
    </source>
</evidence>
<evidence type="ECO:0000313" key="8">
    <source>
        <dbReference type="Proteomes" id="UP000756710"/>
    </source>
</evidence>
<evidence type="ECO:0000256" key="3">
    <source>
        <dbReference type="ARBA" id="ARBA00022888"/>
    </source>
</evidence>
<dbReference type="EMBL" id="LK022849">
    <property type="protein sequence ID" value="CDR18159.1"/>
    <property type="molecule type" value="Genomic_DNA"/>
</dbReference>
<comment type="catalytic activity">
    <reaction evidence="4">
        <text>L-aspartate + L-glutamine + ATP + H2O = L-asparagine + L-glutamate + AMP + diphosphate + H(+)</text>
        <dbReference type="Rhea" id="RHEA:12228"/>
        <dbReference type="ChEBI" id="CHEBI:15377"/>
        <dbReference type="ChEBI" id="CHEBI:15378"/>
        <dbReference type="ChEBI" id="CHEBI:29985"/>
        <dbReference type="ChEBI" id="CHEBI:29991"/>
        <dbReference type="ChEBI" id="CHEBI:30616"/>
        <dbReference type="ChEBI" id="CHEBI:33019"/>
        <dbReference type="ChEBI" id="CHEBI:58048"/>
        <dbReference type="ChEBI" id="CHEBI:58359"/>
        <dbReference type="ChEBI" id="CHEBI:456215"/>
        <dbReference type="EC" id="6.3.5.4"/>
    </reaction>
</comment>
<reference evidence="6" key="1">
    <citation type="submission" date="2014-05" db="EMBL/GenBank/DDBJ databases">
        <authorList>
            <person name="Horn Fabian"/>
        </authorList>
    </citation>
    <scope>NUCLEOTIDE SEQUENCE</scope>
</reference>
<comment type="pathway">
    <text evidence="1">Amino-acid biosynthesis; L-asparagine biosynthesis; L-asparagine from L-aspartate (L-Gln route): step 1/1.</text>
</comment>
<accession>A0A061A714</accession>
<keyword evidence="8" id="KW-1185">Reference proteome</keyword>
<organism evidence="6">
    <name type="scientific">Streptomyces iranensis</name>
    <dbReference type="NCBI Taxonomy" id="576784"/>
    <lineage>
        <taxon>Bacteria</taxon>
        <taxon>Bacillati</taxon>
        <taxon>Actinomycetota</taxon>
        <taxon>Actinomycetes</taxon>
        <taxon>Kitasatosporales</taxon>
        <taxon>Streptomycetaceae</taxon>
        <taxon>Streptomyces</taxon>
        <taxon>Streptomyces violaceusniger group</taxon>
    </lineage>
</organism>
<evidence type="ECO:0000256" key="4">
    <source>
        <dbReference type="ARBA" id="ARBA00048741"/>
    </source>
</evidence>
<protein>
    <recommendedName>
        <fullName evidence="2">asparagine synthase (glutamine-hydrolyzing)</fullName>
        <ecNumber evidence="2">6.3.5.4</ecNumber>
    </recommendedName>
</protein>
<dbReference type="Gene3D" id="3.40.50.620">
    <property type="entry name" value="HUPs"/>
    <property type="match status" value="2"/>
</dbReference>